<dbReference type="RefSeq" id="XP_015700473.1">
    <property type="nucleotide sequence ID" value="XM_015846038.1"/>
</dbReference>
<dbReference type="AlphaFoldDB" id="C1H7W4"/>
<feature type="region of interest" description="Disordered" evidence="1">
    <location>
        <begin position="1"/>
        <end position="37"/>
    </location>
</feature>
<evidence type="ECO:0000313" key="3">
    <source>
        <dbReference type="Proteomes" id="UP000002059"/>
    </source>
</evidence>
<evidence type="ECO:0000313" key="2">
    <source>
        <dbReference type="EMBL" id="EEH36437.2"/>
    </source>
</evidence>
<sequence length="106" mass="11249">MEQNPSQGHLTTSASASSSYVPLPGHPQPPPTQPVNGFVAQVAPPAHHFGAAPRRGFVGDCSGRMLIGRVRGCDSRLHRLPALLLLISANDRLALPAHVDYVSHTD</sequence>
<evidence type="ECO:0000256" key="1">
    <source>
        <dbReference type="SAM" id="MobiDB-lite"/>
    </source>
</evidence>
<feature type="compositionally biased region" description="Pro residues" evidence="1">
    <location>
        <begin position="24"/>
        <end position="33"/>
    </location>
</feature>
<dbReference type="Proteomes" id="UP000002059">
    <property type="component" value="Partially assembled WGS sequence"/>
</dbReference>
<dbReference type="GeneID" id="9094495"/>
<organism evidence="2 3">
    <name type="scientific">Paracoccidioides lutzii (strain ATCC MYA-826 / Pb01)</name>
    <name type="common">Paracoccidioides brasiliensis</name>
    <dbReference type="NCBI Taxonomy" id="502779"/>
    <lineage>
        <taxon>Eukaryota</taxon>
        <taxon>Fungi</taxon>
        <taxon>Dikarya</taxon>
        <taxon>Ascomycota</taxon>
        <taxon>Pezizomycotina</taxon>
        <taxon>Eurotiomycetes</taxon>
        <taxon>Eurotiomycetidae</taxon>
        <taxon>Onygenales</taxon>
        <taxon>Ajellomycetaceae</taxon>
        <taxon>Paracoccidioides</taxon>
    </lineage>
</organism>
<dbReference type="EMBL" id="KN294011">
    <property type="protein sequence ID" value="EEH36437.2"/>
    <property type="molecule type" value="Genomic_DNA"/>
</dbReference>
<accession>C1H7W4</accession>
<proteinExistence type="predicted"/>
<protein>
    <submittedName>
        <fullName evidence="2">Uncharacterized protein</fullName>
    </submittedName>
</protein>
<reference evidence="2 3" key="1">
    <citation type="journal article" date="2011" name="PLoS Genet.">
        <title>Comparative genomic analysis of human fungal pathogens causing paracoccidioidomycosis.</title>
        <authorList>
            <person name="Desjardins C.A."/>
            <person name="Champion M.D."/>
            <person name="Holder J.W."/>
            <person name="Muszewska A."/>
            <person name="Goldberg J."/>
            <person name="Bailao A.M."/>
            <person name="Brigido M.M."/>
            <person name="Ferreira M.E."/>
            <person name="Garcia A.M."/>
            <person name="Grynberg M."/>
            <person name="Gujja S."/>
            <person name="Heiman D.I."/>
            <person name="Henn M.R."/>
            <person name="Kodira C.D."/>
            <person name="Leon-Narvaez H."/>
            <person name="Longo L.V."/>
            <person name="Ma L.J."/>
            <person name="Malavazi I."/>
            <person name="Matsuo A.L."/>
            <person name="Morais F.V."/>
            <person name="Pereira M."/>
            <person name="Rodriguez-Brito S."/>
            <person name="Sakthikumar S."/>
            <person name="Salem-Izacc S.M."/>
            <person name="Sykes S.M."/>
            <person name="Teixeira M.M."/>
            <person name="Vallejo M.C."/>
            <person name="Walter M.E."/>
            <person name="Yandava C."/>
            <person name="Young S."/>
            <person name="Zeng Q."/>
            <person name="Zucker J."/>
            <person name="Felipe M.S."/>
            <person name="Goldman G.H."/>
            <person name="Haas B.J."/>
            <person name="McEwen J.G."/>
            <person name="Nino-Vega G."/>
            <person name="Puccia R."/>
            <person name="San-Blas G."/>
            <person name="Soares C.M."/>
            <person name="Birren B.W."/>
            <person name="Cuomo C.A."/>
        </authorList>
    </citation>
    <scope>NUCLEOTIDE SEQUENCE [LARGE SCALE GENOMIC DNA]</scope>
    <source>
        <strain evidence="3">ATCC MYA-826 / Pb01</strain>
    </source>
</reference>
<gene>
    <name evidence="2" type="ORF">PAAG_06855</name>
</gene>
<name>C1H7W4_PARBA</name>
<dbReference type="HOGENOM" id="CLU_2224019_0_0_1"/>
<dbReference type="VEuPathDB" id="FungiDB:PAAG_06855"/>
<keyword evidence="3" id="KW-1185">Reference proteome</keyword>
<feature type="compositionally biased region" description="Polar residues" evidence="1">
    <location>
        <begin position="1"/>
        <end position="20"/>
    </location>
</feature>
<dbReference type="KEGG" id="pbl:PAAG_06855"/>